<dbReference type="EMBL" id="LCFB01000024">
    <property type="protein sequence ID" value="KKS84210.1"/>
    <property type="molecule type" value="Genomic_DNA"/>
</dbReference>
<reference evidence="1 2" key="1">
    <citation type="journal article" date="2015" name="Nature">
        <title>rRNA introns, odd ribosomes, and small enigmatic genomes across a large radiation of phyla.</title>
        <authorList>
            <person name="Brown C.T."/>
            <person name="Hug L.A."/>
            <person name="Thomas B.C."/>
            <person name="Sharon I."/>
            <person name="Castelle C.J."/>
            <person name="Singh A."/>
            <person name="Wilkins M.J."/>
            <person name="Williams K.H."/>
            <person name="Banfield J.F."/>
        </authorList>
    </citation>
    <scope>NUCLEOTIDE SEQUENCE [LARGE SCALE GENOMIC DNA]</scope>
</reference>
<gene>
    <name evidence="1" type="ORF">UV59_C0024G0006</name>
</gene>
<dbReference type="Proteomes" id="UP000034543">
    <property type="component" value="Unassembled WGS sequence"/>
</dbReference>
<evidence type="ECO:0000313" key="1">
    <source>
        <dbReference type="EMBL" id="KKS84210.1"/>
    </source>
</evidence>
<protein>
    <submittedName>
        <fullName evidence="1">Uncharacterized protein</fullName>
    </submittedName>
</protein>
<accession>A0A0G1CEQ7</accession>
<organism evidence="1 2">
    <name type="scientific">Candidatus Gottesmanbacteria bacterium GW2011_GWA1_43_11</name>
    <dbReference type="NCBI Taxonomy" id="1618436"/>
    <lineage>
        <taxon>Bacteria</taxon>
        <taxon>Candidatus Gottesmaniibacteriota</taxon>
    </lineage>
</organism>
<dbReference type="AlphaFoldDB" id="A0A0G1CEQ7"/>
<sequence length="196" mass="22515">MPSLDDCRRVLEEHKKKLDRIEDKKDMTIRYQFAIALQETDLLVPNAKVFVSHRFEHAELHFKRCEEVFGAEFKEVGGVEMVRQKVDAGDPLFPVIIGSIRSCHFFLGILMPGDNQPLGSWFMLEYGMALASGYEAANIAFVRDSDVKLELLPQGMSTWATPEFRDIDQFVELIKPVAHRFANEWRKRRLAVSVSV</sequence>
<name>A0A0G1CEQ7_9BACT</name>
<proteinExistence type="predicted"/>
<evidence type="ECO:0000313" key="2">
    <source>
        <dbReference type="Proteomes" id="UP000034543"/>
    </source>
</evidence>
<comment type="caution">
    <text evidence="1">The sequence shown here is derived from an EMBL/GenBank/DDBJ whole genome shotgun (WGS) entry which is preliminary data.</text>
</comment>